<proteinExistence type="predicted"/>
<sequence length="51" mass="5841">MHPSTHVILTGGLNNKMLPINWQVVQYLFPATGPQNNNFVYHLCTTQPKFE</sequence>
<protein>
    <submittedName>
        <fullName evidence="1">Uncharacterized protein</fullName>
    </submittedName>
</protein>
<accession>A0A382U105</accession>
<evidence type="ECO:0000313" key="1">
    <source>
        <dbReference type="EMBL" id="SVD27632.1"/>
    </source>
</evidence>
<dbReference type="EMBL" id="UINC01140467">
    <property type="protein sequence ID" value="SVD27632.1"/>
    <property type="molecule type" value="Genomic_DNA"/>
</dbReference>
<gene>
    <name evidence="1" type="ORF">METZ01_LOCUS380486</name>
</gene>
<dbReference type="AlphaFoldDB" id="A0A382U105"/>
<name>A0A382U105_9ZZZZ</name>
<organism evidence="1">
    <name type="scientific">marine metagenome</name>
    <dbReference type="NCBI Taxonomy" id="408172"/>
    <lineage>
        <taxon>unclassified sequences</taxon>
        <taxon>metagenomes</taxon>
        <taxon>ecological metagenomes</taxon>
    </lineage>
</organism>
<reference evidence="1" key="1">
    <citation type="submission" date="2018-05" db="EMBL/GenBank/DDBJ databases">
        <authorList>
            <person name="Lanie J.A."/>
            <person name="Ng W.-L."/>
            <person name="Kazmierczak K.M."/>
            <person name="Andrzejewski T.M."/>
            <person name="Davidsen T.M."/>
            <person name="Wayne K.J."/>
            <person name="Tettelin H."/>
            <person name="Glass J.I."/>
            <person name="Rusch D."/>
            <person name="Podicherti R."/>
            <person name="Tsui H.-C.T."/>
            <person name="Winkler M.E."/>
        </authorList>
    </citation>
    <scope>NUCLEOTIDE SEQUENCE</scope>
</reference>
<feature type="non-terminal residue" evidence="1">
    <location>
        <position position="51"/>
    </location>
</feature>